<feature type="domain" description="EGF-like" evidence="13">
    <location>
        <begin position="46"/>
        <end position="81"/>
    </location>
</feature>
<keyword evidence="8 10" id="KW-1015">Disulfide bond</keyword>
<comment type="caution">
    <text evidence="10">Lacks conserved residue(s) required for the propagation of feature annotation.</text>
</comment>
<keyword evidence="6 11" id="KW-0333">Golgi apparatus</keyword>
<dbReference type="GO" id="GO:0005509">
    <property type="term" value="F:calcium ion binding"/>
    <property type="evidence" value="ECO:0007669"/>
    <property type="project" value="InterPro"/>
</dbReference>
<dbReference type="GO" id="GO:0008146">
    <property type="term" value="F:sulfotransferase activity"/>
    <property type="evidence" value="ECO:0007669"/>
    <property type="project" value="InterPro"/>
</dbReference>
<dbReference type="InterPro" id="IPR000152">
    <property type="entry name" value="EGF-type_Asp/Asn_hydroxyl_site"/>
</dbReference>
<dbReference type="Gene3D" id="3.40.50.300">
    <property type="entry name" value="P-loop containing nucleotide triphosphate hydrolases"/>
    <property type="match status" value="1"/>
</dbReference>
<dbReference type="PROSITE" id="PS50026">
    <property type="entry name" value="EGF_3"/>
    <property type="match status" value="2"/>
</dbReference>
<proteinExistence type="inferred from homology"/>
<keyword evidence="9 11" id="KW-0325">Glycoprotein</keyword>
<evidence type="ECO:0000313" key="15">
    <source>
        <dbReference type="Proteomes" id="UP000838412"/>
    </source>
</evidence>
<dbReference type="Proteomes" id="UP000838412">
    <property type="component" value="Chromosome 19"/>
</dbReference>
<dbReference type="SMART" id="SM00179">
    <property type="entry name" value="EGF_CA"/>
    <property type="match status" value="2"/>
</dbReference>
<dbReference type="GO" id="GO:0000139">
    <property type="term" value="C:Golgi membrane"/>
    <property type="evidence" value="ECO:0007669"/>
    <property type="project" value="UniProtKB-SubCell"/>
</dbReference>
<dbReference type="Pfam" id="PF03567">
    <property type="entry name" value="Sulfotransfer_2"/>
    <property type="match status" value="1"/>
</dbReference>
<evidence type="ECO:0000259" key="13">
    <source>
        <dbReference type="PROSITE" id="PS50026"/>
    </source>
</evidence>
<gene>
    <name evidence="14" type="primary">CHST10</name>
    <name evidence="14" type="ORF">BLAG_LOCUS11875</name>
</gene>
<dbReference type="EC" id="2.8.2.-" evidence="11"/>
<dbReference type="Gene3D" id="2.10.25.10">
    <property type="entry name" value="Laminin"/>
    <property type="match status" value="2"/>
</dbReference>
<dbReference type="Pfam" id="PF00008">
    <property type="entry name" value="EGF"/>
    <property type="match status" value="2"/>
</dbReference>
<dbReference type="EMBL" id="OV696704">
    <property type="protein sequence ID" value="CAH1251508.1"/>
    <property type="molecule type" value="Genomic_DNA"/>
</dbReference>
<evidence type="ECO:0000313" key="14">
    <source>
        <dbReference type="EMBL" id="CAH1251508.1"/>
    </source>
</evidence>
<evidence type="ECO:0000256" key="9">
    <source>
        <dbReference type="ARBA" id="ARBA00023180"/>
    </source>
</evidence>
<evidence type="ECO:0000256" key="7">
    <source>
        <dbReference type="ARBA" id="ARBA00023136"/>
    </source>
</evidence>
<dbReference type="InterPro" id="IPR027417">
    <property type="entry name" value="P-loop_NTPase"/>
</dbReference>
<keyword evidence="4" id="KW-0812">Transmembrane</keyword>
<keyword evidence="11" id="KW-0119">Carbohydrate metabolism</keyword>
<evidence type="ECO:0000256" key="11">
    <source>
        <dbReference type="RuleBase" id="RU364020"/>
    </source>
</evidence>
<dbReference type="PROSITE" id="PS01187">
    <property type="entry name" value="EGF_CA"/>
    <property type="match status" value="1"/>
</dbReference>
<dbReference type="AlphaFoldDB" id="A0A8J9ZBK3"/>
<evidence type="ECO:0000256" key="2">
    <source>
        <dbReference type="ARBA" id="ARBA00006339"/>
    </source>
</evidence>
<feature type="domain" description="EGF-like" evidence="13">
    <location>
        <begin position="83"/>
        <end position="118"/>
    </location>
</feature>
<evidence type="ECO:0000256" key="10">
    <source>
        <dbReference type="PROSITE-ProRule" id="PRU00076"/>
    </source>
</evidence>
<keyword evidence="11" id="KW-0735">Signal-anchor</keyword>
<dbReference type="PROSITE" id="PS01186">
    <property type="entry name" value="EGF_2"/>
    <property type="match status" value="2"/>
</dbReference>
<dbReference type="InterPro" id="IPR018097">
    <property type="entry name" value="EGF_Ca-bd_CS"/>
</dbReference>
<keyword evidence="7" id="KW-0472">Membrane</keyword>
<evidence type="ECO:0000256" key="5">
    <source>
        <dbReference type="ARBA" id="ARBA00022989"/>
    </source>
</evidence>
<feature type="disulfide bond" evidence="10">
    <location>
        <begin position="71"/>
        <end position="80"/>
    </location>
</feature>
<comment type="similarity">
    <text evidence="2 11">Belongs to the sulfotransferase 2 family.</text>
</comment>
<keyword evidence="10" id="KW-0245">EGF-like domain</keyword>
<reference evidence="14" key="1">
    <citation type="submission" date="2022-01" db="EMBL/GenBank/DDBJ databases">
        <authorList>
            <person name="Braso-Vives M."/>
        </authorList>
    </citation>
    <scope>NUCLEOTIDE SEQUENCE</scope>
</reference>
<dbReference type="PANTHER" id="PTHR12137:SF33">
    <property type="entry name" value="CARBOHYDRATE SULFOTRANSFERASE 14"/>
    <property type="match status" value="1"/>
</dbReference>
<dbReference type="PANTHER" id="PTHR12137">
    <property type="entry name" value="CARBOHYDRATE SULFOTRANSFERASE"/>
    <property type="match status" value="1"/>
</dbReference>
<evidence type="ECO:0000256" key="3">
    <source>
        <dbReference type="ARBA" id="ARBA00022679"/>
    </source>
</evidence>
<evidence type="ECO:0000256" key="1">
    <source>
        <dbReference type="ARBA" id="ARBA00004323"/>
    </source>
</evidence>
<dbReference type="OrthoDB" id="2019940at2759"/>
<accession>A0A8J9ZBK3</accession>
<dbReference type="GO" id="GO:0016051">
    <property type="term" value="P:carbohydrate biosynthetic process"/>
    <property type="evidence" value="ECO:0007669"/>
    <property type="project" value="InterPro"/>
</dbReference>
<evidence type="ECO:0000256" key="4">
    <source>
        <dbReference type="ARBA" id="ARBA00022692"/>
    </source>
</evidence>
<evidence type="ECO:0000256" key="12">
    <source>
        <dbReference type="SAM" id="MobiDB-lite"/>
    </source>
</evidence>
<dbReference type="InterPro" id="IPR018011">
    <property type="entry name" value="Carb_sulfotrans_8-10"/>
</dbReference>
<dbReference type="SMART" id="SM00181">
    <property type="entry name" value="EGF"/>
    <property type="match status" value="2"/>
</dbReference>
<keyword evidence="15" id="KW-1185">Reference proteome</keyword>
<sequence>MRKTGAFLTVVVTMAFCYLYLYKRFEPSHVHHARKDDKGDTDKNTESDLCAASPCEHGFCVVRFDRPTCICEEGWTGPSCSWEQNECHSNPCHHGKCVDGVSSYTCECADGWIGTNCEQDIRPKQEPPQKLAPAAVPEDDDSAEDVEHGQAKRMSVLNDYCSRYPTKSSEYPSKHTLGQLIVNDKYNILYCFVPKTGCTTTKLVFYNLEKGTNHTLNTVEVHKYNFTFLDQYSDEEIQQRLKNYRKFIVVRDPLERLLSAWRDKFVHGRDLLTEKFQDMWSTIENKTDSEYDKLRNVPFKAFLKAVAMDQKKWHNAHWEPAYKLCSPCQVKFDFVAHTDTLAEDFPLFFKKIGITGKDSFLPKKRQTRGGKFLSEDYKVISFEDMREIWTMFKPDFDMFGYSFEEDITGLLRTKNTK</sequence>
<feature type="disulfide bond" evidence="10">
    <location>
        <begin position="108"/>
        <end position="117"/>
    </location>
</feature>
<protein>
    <recommendedName>
        <fullName evidence="11">Carbohydrate sulfotransferase</fullName>
        <ecNumber evidence="11">2.8.2.-</ecNumber>
    </recommendedName>
</protein>
<dbReference type="InterPro" id="IPR005331">
    <property type="entry name" value="Sulfotransferase"/>
</dbReference>
<feature type="disulfide bond" evidence="10">
    <location>
        <begin position="87"/>
        <end position="97"/>
    </location>
</feature>
<keyword evidence="5" id="KW-1133">Transmembrane helix</keyword>
<comment type="subcellular location">
    <subcellularLocation>
        <location evidence="1 11">Golgi apparatus membrane</location>
        <topology evidence="1 11">Single-pass type II membrane protein</topology>
    </subcellularLocation>
</comment>
<name>A0A8J9ZBK3_BRALA</name>
<dbReference type="CDD" id="cd00054">
    <property type="entry name" value="EGF_CA"/>
    <property type="match status" value="1"/>
</dbReference>
<evidence type="ECO:0000256" key="8">
    <source>
        <dbReference type="ARBA" id="ARBA00023157"/>
    </source>
</evidence>
<keyword evidence="3 11" id="KW-0808">Transferase</keyword>
<evidence type="ECO:0000256" key="6">
    <source>
        <dbReference type="ARBA" id="ARBA00023034"/>
    </source>
</evidence>
<dbReference type="InterPro" id="IPR001881">
    <property type="entry name" value="EGF-like_Ca-bd_dom"/>
</dbReference>
<dbReference type="SUPFAM" id="SSF57196">
    <property type="entry name" value="EGF/Laminin"/>
    <property type="match status" value="2"/>
</dbReference>
<dbReference type="FunFam" id="2.10.25.10:FF:000279">
    <property type="entry name" value="Neurogenic locus notch 1"/>
    <property type="match status" value="1"/>
</dbReference>
<feature type="disulfide bond" evidence="10">
    <location>
        <begin position="50"/>
        <end position="60"/>
    </location>
</feature>
<organism evidence="14 15">
    <name type="scientific">Branchiostoma lanceolatum</name>
    <name type="common">Common lancelet</name>
    <name type="synonym">Amphioxus lanceolatum</name>
    <dbReference type="NCBI Taxonomy" id="7740"/>
    <lineage>
        <taxon>Eukaryota</taxon>
        <taxon>Metazoa</taxon>
        <taxon>Chordata</taxon>
        <taxon>Cephalochordata</taxon>
        <taxon>Leptocardii</taxon>
        <taxon>Amphioxiformes</taxon>
        <taxon>Branchiostomatidae</taxon>
        <taxon>Branchiostoma</taxon>
    </lineage>
</organism>
<dbReference type="InterPro" id="IPR000742">
    <property type="entry name" value="EGF"/>
</dbReference>
<dbReference type="PROSITE" id="PS00010">
    <property type="entry name" value="ASX_HYDROXYL"/>
    <property type="match status" value="1"/>
</dbReference>
<feature type="region of interest" description="Disordered" evidence="12">
    <location>
        <begin position="119"/>
        <end position="150"/>
    </location>
</feature>
<dbReference type="PROSITE" id="PS00022">
    <property type="entry name" value="EGF_1"/>
    <property type="match status" value="2"/>
</dbReference>